<sequence>MGESAVLFHSYSFAAPLSRHESHEFVGFHRIIRSMRLANQSPLEDSRQRVLNGGSGQVFFDAHYKRIAEAKKAQPESVAVLLNTLETLTKDEVVKEEESDETELVLCGEELVSSIEKDEEEEPKRTSEQEDVVEAKTVIEDDLQAVIEVLDGLEEKENHAEDESSSVEEERKSVTKNSSLFRSEAPDKAMELVVTRKTSDNLMKNKEKPVRQKFSLLKFLMGNNTKSLSLRLNVRTPREREIRNQTNHFYVFASTLMWSGKQKGQPKLRRGISENKR</sequence>
<gene>
    <name evidence="2" type="primary">A04g506130.1_BraROA</name>
    <name evidence="2" type="ORF">IGI04_015832</name>
</gene>
<evidence type="ECO:0000313" key="2">
    <source>
        <dbReference type="EMBL" id="KAG5401225.1"/>
    </source>
</evidence>
<evidence type="ECO:0000313" key="3">
    <source>
        <dbReference type="Proteomes" id="UP000823674"/>
    </source>
</evidence>
<feature type="compositionally biased region" description="Basic and acidic residues" evidence="1">
    <location>
        <begin position="153"/>
        <end position="173"/>
    </location>
</feature>
<proteinExistence type="predicted"/>
<name>A0ABQ7MRP2_BRACM</name>
<organism evidence="2 3">
    <name type="scientific">Brassica rapa subsp. trilocularis</name>
    <dbReference type="NCBI Taxonomy" id="1813537"/>
    <lineage>
        <taxon>Eukaryota</taxon>
        <taxon>Viridiplantae</taxon>
        <taxon>Streptophyta</taxon>
        <taxon>Embryophyta</taxon>
        <taxon>Tracheophyta</taxon>
        <taxon>Spermatophyta</taxon>
        <taxon>Magnoliopsida</taxon>
        <taxon>eudicotyledons</taxon>
        <taxon>Gunneridae</taxon>
        <taxon>Pentapetalae</taxon>
        <taxon>rosids</taxon>
        <taxon>malvids</taxon>
        <taxon>Brassicales</taxon>
        <taxon>Brassicaceae</taxon>
        <taxon>Brassiceae</taxon>
        <taxon>Brassica</taxon>
    </lineage>
</organism>
<accession>A0ABQ7MRP2</accession>
<dbReference type="Proteomes" id="UP000823674">
    <property type="component" value="Chromosome A04"/>
</dbReference>
<feature type="region of interest" description="Disordered" evidence="1">
    <location>
        <begin position="152"/>
        <end position="182"/>
    </location>
</feature>
<dbReference type="EMBL" id="JADBGQ010000004">
    <property type="protein sequence ID" value="KAG5401225.1"/>
    <property type="molecule type" value="Genomic_DNA"/>
</dbReference>
<reference evidence="2 3" key="1">
    <citation type="submission" date="2021-03" db="EMBL/GenBank/DDBJ databases">
        <authorList>
            <person name="King G.J."/>
            <person name="Bancroft I."/>
            <person name="Baten A."/>
            <person name="Bloomfield J."/>
            <person name="Borpatragohain P."/>
            <person name="He Z."/>
            <person name="Irish N."/>
            <person name="Irwin J."/>
            <person name="Liu K."/>
            <person name="Mauleon R.P."/>
            <person name="Moore J."/>
            <person name="Morris R."/>
            <person name="Ostergaard L."/>
            <person name="Wang B."/>
            <person name="Wells R."/>
        </authorList>
    </citation>
    <scope>NUCLEOTIDE SEQUENCE [LARGE SCALE GENOMIC DNA]</scope>
    <source>
        <strain evidence="2">R-o-18</strain>
        <tissue evidence="2">Leaf</tissue>
    </source>
</reference>
<keyword evidence="3" id="KW-1185">Reference proteome</keyword>
<comment type="caution">
    <text evidence="2">The sequence shown here is derived from an EMBL/GenBank/DDBJ whole genome shotgun (WGS) entry which is preliminary data.</text>
</comment>
<protein>
    <submittedName>
        <fullName evidence="2">Uncharacterized protein</fullName>
    </submittedName>
</protein>
<evidence type="ECO:0000256" key="1">
    <source>
        <dbReference type="SAM" id="MobiDB-lite"/>
    </source>
</evidence>